<dbReference type="EMBL" id="LR746266">
    <property type="protein sequence ID" value="CAA7392932.1"/>
    <property type="molecule type" value="Genomic_DNA"/>
</dbReference>
<dbReference type="AlphaFoldDB" id="A0A7I8K760"/>
<name>A0A7I8K760_SPIIN</name>
<proteinExistence type="predicted"/>
<reference evidence="1" key="1">
    <citation type="submission" date="2020-02" db="EMBL/GenBank/DDBJ databases">
        <authorList>
            <person name="Scholz U."/>
            <person name="Mascher M."/>
            <person name="Fiebig A."/>
        </authorList>
    </citation>
    <scope>NUCLEOTIDE SEQUENCE</scope>
</reference>
<sequence>MALKMRRPSSTSPWWLHASSAPRKVTRLGLAVSDDASSMEEKSLRASSEQPCTANAIIIEFQWVTCFISISSNTFLASHRFPHLAYMSRRALPMTPSALNPSCRRSL</sequence>
<keyword evidence="2" id="KW-1185">Reference proteome</keyword>
<gene>
    <name evidence="1" type="ORF">SI8410_03003763</name>
</gene>
<evidence type="ECO:0000313" key="1">
    <source>
        <dbReference type="EMBL" id="CAA7392932.1"/>
    </source>
</evidence>
<dbReference type="Proteomes" id="UP000663760">
    <property type="component" value="Chromosome 3"/>
</dbReference>
<organism evidence="1 2">
    <name type="scientific">Spirodela intermedia</name>
    <name type="common">Intermediate duckweed</name>
    <dbReference type="NCBI Taxonomy" id="51605"/>
    <lineage>
        <taxon>Eukaryota</taxon>
        <taxon>Viridiplantae</taxon>
        <taxon>Streptophyta</taxon>
        <taxon>Embryophyta</taxon>
        <taxon>Tracheophyta</taxon>
        <taxon>Spermatophyta</taxon>
        <taxon>Magnoliopsida</taxon>
        <taxon>Liliopsida</taxon>
        <taxon>Araceae</taxon>
        <taxon>Lemnoideae</taxon>
        <taxon>Spirodela</taxon>
    </lineage>
</organism>
<evidence type="ECO:0000313" key="2">
    <source>
        <dbReference type="Proteomes" id="UP000663760"/>
    </source>
</evidence>
<accession>A0A7I8K760</accession>
<protein>
    <submittedName>
        <fullName evidence="1">Uncharacterized protein</fullName>
    </submittedName>
</protein>